<sequence>MRLNLRKRMASFKAVRRERKARRATLAAGIREVFGRPASSWYELERQANFLAHQGGEISAWRRAALRSQFLDSLHRNLHDAAGLRIT</sequence>
<dbReference type="Proteomes" id="UP000678237">
    <property type="component" value="Unassembled WGS sequence"/>
</dbReference>
<proteinExistence type="predicted"/>
<reference evidence="2" key="3">
    <citation type="submission" date="2021-05" db="EMBL/GenBank/DDBJ databases">
        <title>Protein family content uncovers lineage relationships and bacterial pathway maintenance mechanisms in DPANN archaea.</title>
        <authorList>
            <person name="Castelle C.J."/>
            <person name="Meheust R."/>
            <person name="Jaffe A.L."/>
            <person name="Seitz K."/>
            <person name="Gong X."/>
            <person name="Baker B.J."/>
            <person name="Banfield J.F."/>
        </authorList>
    </citation>
    <scope>NUCLEOTIDE SEQUENCE</scope>
    <source>
        <strain evidence="2">RIFCSPLOWO2_01_FULL_58_19</strain>
    </source>
</reference>
<dbReference type="EMBL" id="DUGH01000180">
    <property type="protein sequence ID" value="HIH17202.1"/>
    <property type="molecule type" value="Genomic_DNA"/>
</dbReference>
<name>A0A7J4JHF9_9ARCH</name>
<evidence type="ECO:0000313" key="2">
    <source>
        <dbReference type="EMBL" id="MBS3062949.1"/>
    </source>
</evidence>
<gene>
    <name evidence="1" type="ORF">HA252_07415</name>
    <name evidence="2" type="ORF">J4203_03680</name>
</gene>
<protein>
    <submittedName>
        <fullName evidence="1">Uncharacterized protein</fullName>
    </submittedName>
</protein>
<organism evidence="1 3">
    <name type="scientific">Candidatus Iainarchaeum sp</name>
    <dbReference type="NCBI Taxonomy" id="3101447"/>
    <lineage>
        <taxon>Archaea</taxon>
        <taxon>Candidatus Iainarchaeota</taxon>
        <taxon>Candidatus Iainarchaeia</taxon>
        <taxon>Candidatus Iainarchaeales</taxon>
        <taxon>Candidatus Iainarchaeaceae</taxon>
        <taxon>Candidatus Iainarchaeum</taxon>
    </lineage>
</organism>
<dbReference type="EMBL" id="JAGVWE010000003">
    <property type="protein sequence ID" value="MBS3062949.1"/>
    <property type="molecule type" value="Genomic_DNA"/>
</dbReference>
<evidence type="ECO:0000313" key="3">
    <source>
        <dbReference type="Proteomes" id="UP000564964"/>
    </source>
</evidence>
<reference evidence="2" key="2">
    <citation type="submission" date="2021-03" db="EMBL/GenBank/DDBJ databases">
        <authorList>
            <person name="Jaffe A."/>
        </authorList>
    </citation>
    <scope>NUCLEOTIDE SEQUENCE</scope>
    <source>
        <strain evidence="2">RIFCSPLOWO2_01_FULL_58_19</strain>
    </source>
</reference>
<accession>A0A7J4JHF9</accession>
<comment type="caution">
    <text evidence="1">The sequence shown here is derived from an EMBL/GenBank/DDBJ whole genome shotgun (WGS) entry which is preliminary data.</text>
</comment>
<dbReference type="AlphaFoldDB" id="A0A7J4JHF9"/>
<dbReference type="Proteomes" id="UP000564964">
    <property type="component" value="Unassembled WGS sequence"/>
</dbReference>
<reference evidence="1" key="1">
    <citation type="journal article" date="2020" name="bioRxiv">
        <title>A rank-normalized archaeal taxonomy based on genome phylogeny resolves widespread incomplete and uneven classifications.</title>
        <authorList>
            <person name="Rinke C."/>
            <person name="Chuvochina M."/>
            <person name="Mussig A.J."/>
            <person name="Chaumeil P.-A."/>
            <person name="Waite D.W."/>
            <person name="Whitman W.B."/>
            <person name="Parks D.H."/>
            <person name="Hugenholtz P."/>
        </authorList>
    </citation>
    <scope>NUCLEOTIDE SEQUENCE</scope>
    <source>
        <strain evidence="1">UBA10219</strain>
    </source>
</reference>
<evidence type="ECO:0000313" key="1">
    <source>
        <dbReference type="EMBL" id="HIH17202.1"/>
    </source>
</evidence>